<dbReference type="Gene3D" id="2.40.160.20">
    <property type="match status" value="1"/>
</dbReference>
<name>A0A5J5EHH9_9PEZI</name>
<dbReference type="OrthoDB" id="5396840at2759"/>
<protein>
    <submittedName>
        <fullName evidence="1">Uncharacterized protein</fullName>
    </submittedName>
</protein>
<evidence type="ECO:0000313" key="1">
    <source>
        <dbReference type="EMBL" id="KAA8894694.1"/>
    </source>
</evidence>
<proteinExistence type="predicted"/>
<evidence type="ECO:0000313" key="2">
    <source>
        <dbReference type="Proteomes" id="UP000326924"/>
    </source>
</evidence>
<gene>
    <name evidence="1" type="ORF">FN846DRAFT_894855</name>
</gene>
<dbReference type="Pfam" id="PF11578">
    <property type="entry name" value="DUF3237"/>
    <property type="match status" value="1"/>
</dbReference>
<dbReference type="AlphaFoldDB" id="A0A5J5EHH9"/>
<dbReference type="Proteomes" id="UP000326924">
    <property type="component" value="Unassembled WGS sequence"/>
</dbReference>
<reference evidence="1 2" key="1">
    <citation type="submission" date="2019-09" db="EMBL/GenBank/DDBJ databases">
        <title>Draft genome of the ectomycorrhizal ascomycete Sphaerosporella brunnea.</title>
        <authorList>
            <consortium name="DOE Joint Genome Institute"/>
            <person name="Benucci G.M."/>
            <person name="Marozzi G."/>
            <person name="Antonielli L."/>
            <person name="Sanchez S."/>
            <person name="Marco P."/>
            <person name="Wang X."/>
            <person name="Falini L.B."/>
            <person name="Barry K."/>
            <person name="Haridas S."/>
            <person name="Lipzen A."/>
            <person name="Labutti K."/>
            <person name="Grigoriev I.V."/>
            <person name="Murat C."/>
            <person name="Martin F."/>
            <person name="Albertini E."/>
            <person name="Donnini D."/>
            <person name="Bonito G."/>
        </authorList>
    </citation>
    <scope>NUCLEOTIDE SEQUENCE [LARGE SCALE GENOMIC DNA]</scope>
    <source>
        <strain evidence="1 2">Sb_GMNB300</strain>
    </source>
</reference>
<comment type="caution">
    <text evidence="1">The sequence shown here is derived from an EMBL/GenBank/DDBJ whole genome shotgun (WGS) entry which is preliminary data.</text>
</comment>
<accession>A0A5J5EHH9</accession>
<keyword evidence="2" id="KW-1185">Reference proteome</keyword>
<sequence>MQLPHFAYIGYAAINYTLINAGNPSNTPRGVSYYDTFNSGVLTFLPETSLYTPLPGYVTDTGPIPTNLSTTSVRLVDGGDYFKFLAPSTLALDSTAAGFSEAGNLVHFRAAGFIRIQDSLSMILQGKGNGSMKFGETDFWEPITVDTGDAALKWLNFRVIISQGRVLVDKGKAYGIELRLWSPVN</sequence>
<dbReference type="InParanoid" id="A0A5J5EHH9"/>
<organism evidence="1 2">
    <name type="scientific">Sphaerosporella brunnea</name>
    <dbReference type="NCBI Taxonomy" id="1250544"/>
    <lineage>
        <taxon>Eukaryota</taxon>
        <taxon>Fungi</taxon>
        <taxon>Dikarya</taxon>
        <taxon>Ascomycota</taxon>
        <taxon>Pezizomycotina</taxon>
        <taxon>Pezizomycetes</taxon>
        <taxon>Pezizales</taxon>
        <taxon>Pyronemataceae</taxon>
        <taxon>Sphaerosporella</taxon>
    </lineage>
</organism>
<dbReference type="EMBL" id="VXIS01000319">
    <property type="protein sequence ID" value="KAA8894694.1"/>
    <property type="molecule type" value="Genomic_DNA"/>
</dbReference>